<dbReference type="EMBL" id="SNRW01003384">
    <property type="protein sequence ID" value="KAA6390001.1"/>
    <property type="molecule type" value="Genomic_DNA"/>
</dbReference>
<feature type="chain" id="PRO_5023903807" description="legumain" evidence="9">
    <location>
        <begin position="17"/>
        <end position="437"/>
    </location>
</feature>
<dbReference type="PANTHER" id="PTHR12000">
    <property type="entry name" value="HEMOGLOBINASE FAMILY MEMBER"/>
    <property type="match status" value="1"/>
</dbReference>
<dbReference type="PIRSF" id="PIRSF019663">
    <property type="entry name" value="Legumain"/>
    <property type="match status" value="1"/>
</dbReference>
<accession>A0A5J4W4Z2</accession>
<comment type="catalytic activity">
    <reaction evidence="1">
        <text>Hydrolysis of proteins and small molecule substrates at -Asn-|-Xaa- bonds.</text>
        <dbReference type="EC" id="3.4.22.34"/>
    </reaction>
</comment>
<evidence type="ECO:0000256" key="7">
    <source>
        <dbReference type="ARBA" id="ARBA00022807"/>
    </source>
</evidence>
<evidence type="ECO:0000256" key="8">
    <source>
        <dbReference type="PIRSR" id="PIRSR019663-1"/>
    </source>
</evidence>
<dbReference type="EC" id="3.4.22.34" evidence="3"/>
<organism evidence="10 11">
    <name type="scientific">Streblomastix strix</name>
    <dbReference type="NCBI Taxonomy" id="222440"/>
    <lineage>
        <taxon>Eukaryota</taxon>
        <taxon>Metamonada</taxon>
        <taxon>Preaxostyla</taxon>
        <taxon>Oxymonadida</taxon>
        <taxon>Streblomastigidae</taxon>
        <taxon>Streblomastix</taxon>
    </lineage>
</organism>
<protein>
    <recommendedName>
        <fullName evidence="3">legumain</fullName>
        <ecNumber evidence="3">3.4.22.34</ecNumber>
    </recommendedName>
</protein>
<dbReference type="InterPro" id="IPR001096">
    <property type="entry name" value="Peptidase_C13"/>
</dbReference>
<feature type="active site" description="Nucleophile" evidence="8">
    <location>
        <position position="177"/>
    </location>
</feature>
<evidence type="ECO:0000256" key="3">
    <source>
        <dbReference type="ARBA" id="ARBA00012628"/>
    </source>
</evidence>
<dbReference type="Pfam" id="PF01650">
    <property type="entry name" value="Peptidase_C13"/>
    <property type="match status" value="1"/>
</dbReference>
<dbReference type="AlphaFoldDB" id="A0A5J4W4Z2"/>
<proteinExistence type="inferred from homology"/>
<dbReference type="GO" id="GO:0004197">
    <property type="term" value="F:cysteine-type endopeptidase activity"/>
    <property type="evidence" value="ECO:0007669"/>
    <property type="project" value="UniProtKB-EC"/>
</dbReference>
<dbReference type="GO" id="GO:0006624">
    <property type="term" value="P:vacuolar protein processing"/>
    <property type="evidence" value="ECO:0007669"/>
    <property type="project" value="TreeGrafter"/>
</dbReference>
<evidence type="ECO:0000313" key="10">
    <source>
        <dbReference type="EMBL" id="KAA6390001.1"/>
    </source>
</evidence>
<feature type="signal peptide" evidence="9">
    <location>
        <begin position="1"/>
        <end position="16"/>
    </location>
</feature>
<evidence type="ECO:0000256" key="4">
    <source>
        <dbReference type="ARBA" id="ARBA00022670"/>
    </source>
</evidence>
<evidence type="ECO:0000256" key="5">
    <source>
        <dbReference type="ARBA" id="ARBA00022729"/>
    </source>
</evidence>
<evidence type="ECO:0000256" key="9">
    <source>
        <dbReference type="SAM" id="SignalP"/>
    </source>
</evidence>
<dbReference type="Gene3D" id="3.40.50.1460">
    <property type="match status" value="1"/>
</dbReference>
<dbReference type="GO" id="GO:0051603">
    <property type="term" value="P:proteolysis involved in protein catabolic process"/>
    <property type="evidence" value="ECO:0007669"/>
    <property type="project" value="TreeGrafter"/>
</dbReference>
<dbReference type="FunFam" id="3.40.50.1460:FF:000006">
    <property type="entry name" value="Legumain"/>
    <property type="match status" value="1"/>
</dbReference>
<keyword evidence="6" id="KW-0378">Hydrolase</keyword>
<evidence type="ECO:0000256" key="1">
    <source>
        <dbReference type="ARBA" id="ARBA00000810"/>
    </source>
</evidence>
<keyword evidence="7" id="KW-0788">Thiol protease</keyword>
<dbReference type="GO" id="GO:0005773">
    <property type="term" value="C:vacuole"/>
    <property type="evidence" value="ECO:0007669"/>
    <property type="project" value="GOC"/>
</dbReference>
<feature type="active site" evidence="8">
    <location>
        <position position="135"/>
    </location>
</feature>
<evidence type="ECO:0000256" key="2">
    <source>
        <dbReference type="ARBA" id="ARBA00009941"/>
    </source>
</evidence>
<dbReference type="OrthoDB" id="192611at2759"/>
<name>A0A5J4W4Z2_9EUKA</name>
<comment type="caution">
    <text evidence="10">The sequence shown here is derived from an EMBL/GenBank/DDBJ whole genome shotgun (WGS) entry which is preliminary data.</text>
</comment>
<sequence>MIALIFLQLIVTILHAENWAVLVAGSRDIDNYRHQSDVYRAYKILIKNGFPKDKVITMAFDDIATHVQNPFPGKVFNVPNGPDVYIGSDNIDYKGFDVTASNFYAILEGDSGTTGGKKVLKSTKNDNVFIFFDDHGASGLLLFPQGPYAYAHDIGEHLRSMKKKEMFRNLLFYVESCNSGSLFSDLLLQDNNIYALTSANSLQSSYAVFCGLKKYNAICLSCEFAQNWMSQSDKGNLKKITVKDQYENVVKKTKMSKPCQFGDKDLLQSKLSEFQSYSNSNDYLPEELSIILDQVLNREQNEQQNEQQGERISQTQTHLMYLKQNSTDEEFEIIKNQVNAEQKRSNKLASYLGIDNPNHNDVDKPQNMELYKHSIETYEDQCGRLNEFNLWFNTDILSEAIRIGIEVMVRCSIEGLNWNKLKESYPKFQQARCDYFP</sequence>
<evidence type="ECO:0000256" key="6">
    <source>
        <dbReference type="ARBA" id="ARBA00022801"/>
    </source>
</evidence>
<keyword evidence="5 9" id="KW-0732">Signal</keyword>
<evidence type="ECO:0000313" key="11">
    <source>
        <dbReference type="Proteomes" id="UP000324800"/>
    </source>
</evidence>
<dbReference type="PRINTS" id="PR00776">
    <property type="entry name" value="HEMOGLOBNASE"/>
</dbReference>
<comment type="similarity">
    <text evidence="2">Belongs to the peptidase C13 family.</text>
</comment>
<dbReference type="Proteomes" id="UP000324800">
    <property type="component" value="Unassembled WGS sequence"/>
</dbReference>
<keyword evidence="4" id="KW-0645">Protease</keyword>
<reference evidence="10 11" key="1">
    <citation type="submission" date="2019-03" db="EMBL/GenBank/DDBJ databases">
        <title>Single cell metagenomics reveals metabolic interactions within the superorganism composed of flagellate Streblomastix strix and complex community of Bacteroidetes bacteria on its surface.</title>
        <authorList>
            <person name="Treitli S.C."/>
            <person name="Kolisko M."/>
            <person name="Husnik F."/>
            <person name="Keeling P."/>
            <person name="Hampl V."/>
        </authorList>
    </citation>
    <scope>NUCLEOTIDE SEQUENCE [LARGE SCALE GENOMIC DNA]</scope>
    <source>
        <strain evidence="10">ST1C</strain>
    </source>
</reference>
<gene>
    <name evidence="10" type="ORF">EZS28_014476</name>
</gene>
<dbReference type="PANTHER" id="PTHR12000:SF42">
    <property type="entry name" value="LEGUMAIN"/>
    <property type="match status" value="1"/>
</dbReference>